<accession>A0A229FRH6</accession>
<dbReference type="EMBL" id="NJGG01000003">
    <property type="protein sequence ID" value="OXL14554.1"/>
    <property type="molecule type" value="Genomic_DNA"/>
</dbReference>
<dbReference type="InterPro" id="IPR050101">
    <property type="entry name" value="CinA"/>
</dbReference>
<evidence type="ECO:0000259" key="1">
    <source>
        <dbReference type="SMART" id="SM00852"/>
    </source>
</evidence>
<dbReference type="InterPro" id="IPR036425">
    <property type="entry name" value="MoaB/Mog-like_dom_sf"/>
</dbReference>
<dbReference type="Gene3D" id="3.40.980.10">
    <property type="entry name" value="MoaB/Mog-like domain"/>
    <property type="match status" value="1"/>
</dbReference>
<keyword evidence="3" id="KW-1185">Reference proteome</keyword>
<reference evidence="2 3" key="1">
    <citation type="submission" date="2017-06" db="EMBL/GenBank/DDBJ databases">
        <title>Reclassification of a Polynucleobacter cosmopolitanus strain isolated from tropical Lake Victoria as Polynucleobacter victoriensis comb. nov.</title>
        <authorList>
            <person name="Hahn M.W."/>
        </authorList>
    </citation>
    <scope>NUCLEOTIDE SEQUENCE [LARGE SCALE GENOMIC DNA]</scope>
    <source>
        <strain evidence="2 3">MWH-MoIso2</strain>
    </source>
</reference>
<gene>
    <name evidence="2" type="ORF">AOC33_08580</name>
</gene>
<name>A0A229FRH6_9BURK</name>
<organism evidence="2 3">
    <name type="scientific">Polynucleobacter cosmopolitanus</name>
    <dbReference type="NCBI Taxonomy" id="351345"/>
    <lineage>
        <taxon>Bacteria</taxon>
        <taxon>Pseudomonadati</taxon>
        <taxon>Pseudomonadota</taxon>
        <taxon>Betaproteobacteria</taxon>
        <taxon>Burkholderiales</taxon>
        <taxon>Burkholderiaceae</taxon>
        <taxon>Polynucleobacter</taxon>
    </lineage>
</organism>
<dbReference type="OrthoDB" id="9801454at2"/>
<proteinExistence type="predicted"/>
<dbReference type="SMART" id="SM00852">
    <property type="entry name" value="MoCF_biosynth"/>
    <property type="match status" value="1"/>
</dbReference>
<sequence>MTHKKFRLIVVGDEILSGKRQDKHMSKMIELLNERGLSLHQVEYVGDDREAITSVLKKSFATDDVVFSTGGIGSTPDDHTRQCAAAALNVPLALHPEAKELITQRINTMAEGDAEKAKLSNPDNVLRMKMGEFPVGSEIIPNSYNLIPGFRIKEHHFLPGFPVMAAPMMAWVLDELYADLFHLIDFVEKSFIIPLGMEASLTTLMEQIEATHAGVKVFSLPSVGDPRKGGVFAKRHIELGIKGSLSEVEKAFPFLKQGVLKLGFEIHELPQAGD</sequence>
<dbReference type="InterPro" id="IPR001453">
    <property type="entry name" value="MoaB/Mog_dom"/>
</dbReference>
<dbReference type="CDD" id="cd00885">
    <property type="entry name" value="cinA"/>
    <property type="match status" value="1"/>
</dbReference>
<evidence type="ECO:0000313" key="2">
    <source>
        <dbReference type="EMBL" id="OXL14554.1"/>
    </source>
</evidence>
<dbReference type="Proteomes" id="UP000215188">
    <property type="component" value="Unassembled WGS sequence"/>
</dbReference>
<dbReference type="Pfam" id="PF00994">
    <property type="entry name" value="MoCF_biosynth"/>
    <property type="match status" value="1"/>
</dbReference>
<dbReference type="SUPFAM" id="SSF53218">
    <property type="entry name" value="Molybdenum cofactor biosynthesis proteins"/>
    <property type="match status" value="1"/>
</dbReference>
<feature type="domain" description="MoaB/Mog" evidence="1">
    <location>
        <begin position="7"/>
        <end position="180"/>
    </location>
</feature>
<comment type="caution">
    <text evidence="2">The sequence shown here is derived from an EMBL/GenBank/DDBJ whole genome shotgun (WGS) entry which is preliminary data.</text>
</comment>
<evidence type="ECO:0000313" key="3">
    <source>
        <dbReference type="Proteomes" id="UP000215188"/>
    </source>
</evidence>
<protein>
    <submittedName>
        <fullName evidence="2">Competence/damage-inducible protein A</fullName>
    </submittedName>
</protein>
<dbReference type="AlphaFoldDB" id="A0A229FRH6"/>
<dbReference type="RefSeq" id="WP_089516597.1">
    <property type="nucleotide sequence ID" value="NZ_NJGG01000003.1"/>
</dbReference>
<dbReference type="PANTHER" id="PTHR13939:SF0">
    <property type="entry name" value="NMN AMIDOHYDROLASE-LIKE PROTEIN YFAY"/>
    <property type="match status" value="1"/>
</dbReference>
<dbReference type="PANTHER" id="PTHR13939">
    <property type="entry name" value="NICOTINAMIDE-NUCLEOTIDE AMIDOHYDROLASE PNCC"/>
    <property type="match status" value="1"/>
</dbReference>